<dbReference type="Pfam" id="PF03717">
    <property type="entry name" value="PBP_dimer"/>
    <property type="match status" value="1"/>
</dbReference>
<accession>A0A5B0G5W9</accession>
<dbReference type="GO" id="GO:0008658">
    <property type="term" value="F:penicillin binding"/>
    <property type="evidence" value="ECO:0007669"/>
    <property type="project" value="InterPro"/>
</dbReference>
<dbReference type="PANTHER" id="PTHR30627:SF2">
    <property type="entry name" value="PEPTIDOGLYCAN D,D-TRANSPEPTIDASE MRDA"/>
    <property type="match status" value="1"/>
</dbReference>
<evidence type="ECO:0000256" key="7">
    <source>
        <dbReference type="ARBA" id="ARBA00022984"/>
    </source>
</evidence>
<keyword evidence="4" id="KW-0121">Carboxypeptidase</keyword>
<dbReference type="InterPro" id="IPR050515">
    <property type="entry name" value="Beta-lactam/transpept"/>
</dbReference>
<comment type="caution">
    <text evidence="12">The sequence shown here is derived from an EMBL/GenBank/DDBJ whole genome shotgun (WGS) entry which is preliminary data.</text>
</comment>
<keyword evidence="5" id="KW-0812">Transmembrane</keyword>
<gene>
    <name evidence="12" type="ORF">FVF58_50025</name>
</gene>
<feature type="region of interest" description="Disordered" evidence="10">
    <location>
        <begin position="110"/>
        <end position="139"/>
    </location>
</feature>
<dbReference type="PANTHER" id="PTHR30627">
    <property type="entry name" value="PEPTIDOGLYCAN D,D-TRANSPEPTIDASE"/>
    <property type="match status" value="1"/>
</dbReference>
<evidence type="ECO:0000313" key="13">
    <source>
        <dbReference type="Proteomes" id="UP000325273"/>
    </source>
</evidence>
<evidence type="ECO:0000256" key="2">
    <source>
        <dbReference type="ARBA" id="ARBA00004236"/>
    </source>
</evidence>
<evidence type="ECO:0000256" key="5">
    <source>
        <dbReference type="ARBA" id="ARBA00022692"/>
    </source>
</evidence>
<dbReference type="Proteomes" id="UP000325273">
    <property type="component" value="Unassembled WGS sequence"/>
</dbReference>
<protein>
    <recommendedName>
        <fullName evidence="11">Penicillin-binding protein dimerisation domain-containing protein</fullName>
    </recommendedName>
</protein>
<name>A0A5B0G5W9_9BURK</name>
<evidence type="ECO:0000256" key="1">
    <source>
        <dbReference type="ARBA" id="ARBA00004167"/>
    </source>
</evidence>
<evidence type="ECO:0000259" key="11">
    <source>
        <dbReference type="Pfam" id="PF03717"/>
    </source>
</evidence>
<dbReference type="SUPFAM" id="SSF56519">
    <property type="entry name" value="Penicillin binding protein dimerisation domain"/>
    <property type="match status" value="1"/>
</dbReference>
<dbReference type="AlphaFoldDB" id="A0A5B0G5W9"/>
<keyword evidence="7" id="KW-0573">Peptidoglycan synthesis</keyword>
<keyword evidence="8" id="KW-1133">Transmembrane helix</keyword>
<dbReference type="InterPro" id="IPR036138">
    <property type="entry name" value="PBP_dimer_sf"/>
</dbReference>
<keyword evidence="13" id="KW-1185">Reference proteome</keyword>
<dbReference type="GO" id="GO:0005886">
    <property type="term" value="C:plasma membrane"/>
    <property type="evidence" value="ECO:0007669"/>
    <property type="project" value="UniProtKB-SubCell"/>
</dbReference>
<dbReference type="GO" id="GO:0008360">
    <property type="term" value="P:regulation of cell shape"/>
    <property type="evidence" value="ECO:0007669"/>
    <property type="project" value="UniProtKB-KW"/>
</dbReference>
<organism evidence="12 13">
    <name type="scientific">Paraburkholderia panacisoli</name>
    <dbReference type="NCBI Taxonomy" id="2603818"/>
    <lineage>
        <taxon>Bacteria</taxon>
        <taxon>Pseudomonadati</taxon>
        <taxon>Pseudomonadota</taxon>
        <taxon>Betaproteobacteria</taxon>
        <taxon>Burkholderiales</taxon>
        <taxon>Burkholderiaceae</taxon>
        <taxon>Paraburkholderia</taxon>
    </lineage>
</organism>
<keyword evidence="9" id="KW-0961">Cell wall biogenesis/degradation</keyword>
<comment type="subcellular location">
    <subcellularLocation>
        <location evidence="2">Cell membrane</location>
    </subcellularLocation>
    <subcellularLocation>
        <location evidence="1">Membrane</location>
        <topology evidence="1">Single-pass membrane protein</topology>
    </subcellularLocation>
</comment>
<dbReference type="GO" id="GO:0071972">
    <property type="term" value="F:peptidoglycan L,D-transpeptidase activity"/>
    <property type="evidence" value="ECO:0007669"/>
    <property type="project" value="TreeGrafter"/>
</dbReference>
<evidence type="ECO:0000256" key="9">
    <source>
        <dbReference type="ARBA" id="ARBA00023316"/>
    </source>
</evidence>
<evidence type="ECO:0000256" key="10">
    <source>
        <dbReference type="SAM" id="MobiDB-lite"/>
    </source>
</evidence>
<keyword evidence="6" id="KW-0133">Cell shape</keyword>
<evidence type="ECO:0000256" key="8">
    <source>
        <dbReference type="ARBA" id="ARBA00022989"/>
    </source>
</evidence>
<dbReference type="Gene3D" id="3.90.1310.10">
    <property type="entry name" value="Penicillin-binding protein 2a (Domain 2)"/>
    <property type="match status" value="1"/>
</dbReference>
<keyword evidence="4" id="KW-0378">Hydrolase</keyword>
<dbReference type="InterPro" id="IPR005311">
    <property type="entry name" value="PBP_dimer"/>
</dbReference>
<evidence type="ECO:0000313" key="12">
    <source>
        <dbReference type="EMBL" id="KAA0997319.1"/>
    </source>
</evidence>
<dbReference type="GO" id="GO:0009252">
    <property type="term" value="P:peptidoglycan biosynthetic process"/>
    <property type="evidence" value="ECO:0007669"/>
    <property type="project" value="UniProtKB-KW"/>
</dbReference>
<keyword evidence="3" id="KW-1003">Cell membrane</keyword>
<dbReference type="EMBL" id="VTUZ01000096">
    <property type="protein sequence ID" value="KAA0997319.1"/>
    <property type="molecule type" value="Genomic_DNA"/>
</dbReference>
<sequence length="175" mass="19841">MAKNYSAYTLEITRTKLSKDLDDTIDELSEIVSITARDRSRFRKMLADAKNSESLLIRSRLSDEEVARFTVQRFRFPDVEVCARLFRQYPLGSTAAHVIGYIGRISQRDQERIDSASEQNSADSEHYDPRLNASNYKGTDHIGKIGVEQSYETELHGQTGFEEMEVTAGGRPVAE</sequence>
<dbReference type="GO" id="GO:0071555">
    <property type="term" value="P:cell wall organization"/>
    <property type="evidence" value="ECO:0007669"/>
    <property type="project" value="UniProtKB-KW"/>
</dbReference>
<evidence type="ECO:0000256" key="4">
    <source>
        <dbReference type="ARBA" id="ARBA00022645"/>
    </source>
</evidence>
<reference evidence="12 13" key="1">
    <citation type="submission" date="2019-08" db="EMBL/GenBank/DDBJ databases">
        <title>Paraburkholderia sp. DCY113.</title>
        <authorList>
            <person name="Kang J."/>
        </authorList>
    </citation>
    <scope>NUCLEOTIDE SEQUENCE [LARGE SCALE GENOMIC DNA]</scope>
    <source>
        <strain evidence="12 13">DCY113</strain>
    </source>
</reference>
<feature type="region of interest" description="Disordered" evidence="10">
    <location>
        <begin position="156"/>
        <end position="175"/>
    </location>
</feature>
<keyword evidence="8" id="KW-0472">Membrane</keyword>
<proteinExistence type="predicted"/>
<evidence type="ECO:0000256" key="3">
    <source>
        <dbReference type="ARBA" id="ARBA00022475"/>
    </source>
</evidence>
<evidence type="ECO:0000256" key="6">
    <source>
        <dbReference type="ARBA" id="ARBA00022960"/>
    </source>
</evidence>
<feature type="domain" description="Penicillin-binding protein dimerisation" evidence="11">
    <location>
        <begin position="1"/>
        <end position="174"/>
    </location>
</feature>
<keyword evidence="4" id="KW-0645">Protease</keyword>